<dbReference type="InterPro" id="IPR002781">
    <property type="entry name" value="TM_pro_TauE-like"/>
</dbReference>
<dbReference type="Proteomes" id="UP000183642">
    <property type="component" value="Unassembled WGS sequence"/>
</dbReference>
<dbReference type="AlphaFoldDB" id="A0A1I5HXI2"/>
<dbReference type="Pfam" id="PF01925">
    <property type="entry name" value="TauE"/>
    <property type="match status" value="1"/>
</dbReference>
<keyword evidence="10" id="KW-1185">Reference proteome</keyword>
<keyword evidence="3" id="KW-0813">Transport</keyword>
<evidence type="ECO:0000313" key="10">
    <source>
        <dbReference type="Proteomes" id="UP000183642"/>
    </source>
</evidence>
<sequence length="257" mass="25548">MTPVEVLAVAVAGLAAGAINAVVGSGTLVTFPVLLATGLPPVTASVSNSLGLVPGSLGGAVGYRRELTGQRGLLLRLLPASALGAVTGAFLLLHLPAAAFEAVVPVLVGLAVVLVAVQPLLTRRLAGPRTGPHGTPRGWRLAGLVAAAYGTGSYGGYFAASQGVLQVGLFGLLLTEPLQRLNALKNVLSSAVNAVAALVYVLVAPDRVAWTAAALVAAGSLAGGLLGARYGRRLSSAVLRAAIVVLGVVAVVVLVAR</sequence>
<dbReference type="PANTHER" id="PTHR30269:SF0">
    <property type="entry name" value="MEMBRANE TRANSPORTER PROTEIN YFCA-RELATED"/>
    <property type="match status" value="1"/>
</dbReference>
<feature type="transmembrane region" description="Helical" evidence="8">
    <location>
        <begin position="237"/>
        <end position="256"/>
    </location>
</feature>
<keyword evidence="5 8" id="KW-0812">Transmembrane</keyword>
<evidence type="ECO:0000256" key="6">
    <source>
        <dbReference type="ARBA" id="ARBA00022989"/>
    </source>
</evidence>
<dbReference type="RefSeq" id="WP_075015353.1">
    <property type="nucleotide sequence ID" value="NZ_FOWE01000011.1"/>
</dbReference>
<evidence type="ECO:0000256" key="4">
    <source>
        <dbReference type="ARBA" id="ARBA00022475"/>
    </source>
</evidence>
<dbReference type="InterPro" id="IPR052017">
    <property type="entry name" value="TSUP"/>
</dbReference>
<feature type="transmembrane region" description="Helical" evidence="8">
    <location>
        <begin position="31"/>
        <end position="53"/>
    </location>
</feature>
<comment type="similarity">
    <text evidence="2 8">Belongs to the 4-toluene sulfonate uptake permease (TSUP) (TC 2.A.102) family.</text>
</comment>
<keyword evidence="6 8" id="KW-1133">Transmembrane helix</keyword>
<organism evidence="9 10">
    <name type="scientific">Geodermatophilus obscurus</name>
    <dbReference type="NCBI Taxonomy" id="1861"/>
    <lineage>
        <taxon>Bacteria</taxon>
        <taxon>Bacillati</taxon>
        <taxon>Actinomycetota</taxon>
        <taxon>Actinomycetes</taxon>
        <taxon>Geodermatophilales</taxon>
        <taxon>Geodermatophilaceae</taxon>
        <taxon>Geodermatophilus</taxon>
    </lineage>
</organism>
<keyword evidence="4 8" id="KW-1003">Cell membrane</keyword>
<evidence type="ECO:0000256" key="3">
    <source>
        <dbReference type="ARBA" id="ARBA00022448"/>
    </source>
</evidence>
<evidence type="ECO:0000256" key="7">
    <source>
        <dbReference type="ARBA" id="ARBA00023136"/>
    </source>
</evidence>
<protein>
    <recommendedName>
        <fullName evidence="8">Probable membrane transporter protein</fullName>
    </recommendedName>
</protein>
<reference evidence="10" key="1">
    <citation type="submission" date="2016-10" db="EMBL/GenBank/DDBJ databases">
        <authorList>
            <person name="Varghese N."/>
            <person name="Submissions S."/>
        </authorList>
    </citation>
    <scope>NUCLEOTIDE SEQUENCE [LARGE SCALE GENOMIC DNA]</scope>
    <source>
        <strain evidence="10">DSM 43161</strain>
    </source>
</reference>
<evidence type="ECO:0000256" key="5">
    <source>
        <dbReference type="ARBA" id="ARBA00022692"/>
    </source>
</evidence>
<dbReference type="GO" id="GO:0005886">
    <property type="term" value="C:plasma membrane"/>
    <property type="evidence" value="ECO:0007669"/>
    <property type="project" value="UniProtKB-SubCell"/>
</dbReference>
<gene>
    <name evidence="9" type="ORF">SAMN05660359_04090</name>
</gene>
<feature type="transmembrane region" description="Helical" evidence="8">
    <location>
        <begin position="209"/>
        <end position="230"/>
    </location>
</feature>
<keyword evidence="7 8" id="KW-0472">Membrane</keyword>
<feature type="transmembrane region" description="Helical" evidence="8">
    <location>
        <begin position="102"/>
        <end position="121"/>
    </location>
</feature>
<evidence type="ECO:0000256" key="1">
    <source>
        <dbReference type="ARBA" id="ARBA00004651"/>
    </source>
</evidence>
<dbReference type="PANTHER" id="PTHR30269">
    <property type="entry name" value="TRANSMEMBRANE PROTEIN YFCA"/>
    <property type="match status" value="1"/>
</dbReference>
<evidence type="ECO:0000256" key="2">
    <source>
        <dbReference type="ARBA" id="ARBA00009142"/>
    </source>
</evidence>
<feature type="transmembrane region" description="Helical" evidence="8">
    <location>
        <begin position="73"/>
        <end position="96"/>
    </location>
</feature>
<evidence type="ECO:0000313" key="9">
    <source>
        <dbReference type="EMBL" id="SFO53007.1"/>
    </source>
</evidence>
<proteinExistence type="inferred from homology"/>
<comment type="subcellular location">
    <subcellularLocation>
        <location evidence="1 8">Cell membrane</location>
        <topology evidence="1 8">Multi-pass membrane protein</topology>
    </subcellularLocation>
</comment>
<name>A0A1I5HXI2_9ACTN</name>
<dbReference type="EMBL" id="FOWE01000011">
    <property type="protein sequence ID" value="SFO53007.1"/>
    <property type="molecule type" value="Genomic_DNA"/>
</dbReference>
<accession>A0A1I5HXI2</accession>
<dbReference type="OrthoDB" id="3782574at2"/>
<evidence type="ECO:0000256" key="8">
    <source>
        <dbReference type="RuleBase" id="RU363041"/>
    </source>
</evidence>